<feature type="region of interest" description="Disordered" evidence="1">
    <location>
        <begin position="87"/>
        <end position="188"/>
    </location>
</feature>
<feature type="compositionally biased region" description="Acidic residues" evidence="1">
    <location>
        <begin position="143"/>
        <end position="153"/>
    </location>
</feature>
<organism evidence="2 3">
    <name type="scientific">Elysia crispata</name>
    <name type="common">lettuce slug</name>
    <dbReference type="NCBI Taxonomy" id="231223"/>
    <lineage>
        <taxon>Eukaryota</taxon>
        <taxon>Metazoa</taxon>
        <taxon>Spiralia</taxon>
        <taxon>Lophotrochozoa</taxon>
        <taxon>Mollusca</taxon>
        <taxon>Gastropoda</taxon>
        <taxon>Heterobranchia</taxon>
        <taxon>Euthyneura</taxon>
        <taxon>Panpulmonata</taxon>
        <taxon>Sacoglossa</taxon>
        <taxon>Placobranchoidea</taxon>
        <taxon>Plakobranchidae</taxon>
        <taxon>Elysia</taxon>
    </lineage>
</organism>
<evidence type="ECO:0000313" key="3">
    <source>
        <dbReference type="Proteomes" id="UP001283361"/>
    </source>
</evidence>
<keyword evidence="3" id="KW-1185">Reference proteome</keyword>
<sequence length="188" mass="22269">MHTTTTIRQVDLTTLMHDFVSIQVNDLLFYFTCLRNRLTALKHGDMQHFPVKTTNVSGGFLREDHISPYDDFHKGSNLGPFTRQARVLTKEPPATQDEIKGRKEELKEEEVKEEEEDEVKEEEADEVKEEEEVVEERVRVEEKEEVIEEEDEEEVKKEEEEVKEEEKEEVIEDEKEVKEEEDEEDEDV</sequence>
<dbReference type="AlphaFoldDB" id="A0AAE1B8U0"/>
<evidence type="ECO:0000256" key="1">
    <source>
        <dbReference type="SAM" id="MobiDB-lite"/>
    </source>
</evidence>
<evidence type="ECO:0000313" key="2">
    <source>
        <dbReference type="EMBL" id="KAK3801385.1"/>
    </source>
</evidence>
<dbReference type="Proteomes" id="UP001283361">
    <property type="component" value="Unassembled WGS sequence"/>
</dbReference>
<name>A0AAE1B8U0_9GAST</name>
<comment type="caution">
    <text evidence="2">The sequence shown here is derived from an EMBL/GenBank/DDBJ whole genome shotgun (WGS) entry which is preliminary data.</text>
</comment>
<accession>A0AAE1B8U0</accession>
<feature type="compositionally biased region" description="Basic and acidic residues" evidence="1">
    <location>
        <begin position="97"/>
        <end position="110"/>
    </location>
</feature>
<proteinExistence type="predicted"/>
<gene>
    <name evidence="2" type="ORF">RRG08_059087</name>
</gene>
<dbReference type="EMBL" id="JAWDGP010000325">
    <property type="protein sequence ID" value="KAK3801385.1"/>
    <property type="molecule type" value="Genomic_DNA"/>
</dbReference>
<reference evidence="2" key="1">
    <citation type="journal article" date="2023" name="G3 (Bethesda)">
        <title>A reference genome for the long-term kleptoplast-retaining sea slug Elysia crispata morphotype clarki.</title>
        <authorList>
            <person name="Eastman K.E."/>
            <person name="Pendleton A.L."/>
            <person name="Shaikh M.A."/>
            <person name="Suttiyut T."/>
            <person name="Ogas R."/>
            <person name="Tomko P."/>
            <person name="Gavelis G."/>
            <person name="Widhalm J.R."/>
            <person name="Wisecaver J.H."/>
        </authorList>
    </citation>
    <scope>NUCLEOTIDE SEQUENCE</scope>
    <source>
        <strain evidence="2">ECLA1</strain>
    </source>
</reference>
<protein>
    <submittedName>
        <fullName evidence="2">Uncharacterized protein</fullName>
    </submittedName>
</protein>
<feature type="compositionally biased region" description="Acidic residues" evidence="1">
    <location>
        <begin position="161"/>
        <end position="188"/>
    </location>
</feature>
<feature type="compositionally biased region" description="Acidic residues" evidence="1">
    <location>
        <begin position="111"/>
        <end position="134"/>
    </location>
</feature>